<evidence type="ECO:0000313" key="3">
    <source>
        <dbReference type="Proteomes" id="UP000657574"/>
    </source>
</evidence>
<dbReference type="InterPro" id="IPR016181">
    <property type="entry name" value="Acyl_CoA_acyltransferase"/>
</dbReference>
<comment type="caution">
    <text evidence="2">The sequence shown here is derived from an EMBL/GenBank/DDBJ whole genome shotgun (WGS) entry which is preliminary data.</text>
</comment>
<accession>A0A917P4K4</accession>
<evidence type="ECO:0000259" key="1">
    <source>
        <dbReference type="PROSITE" id="PS51186"/>
    </source>
</evidence>
<dbReference type="GO" id="GO:0016747">
    <property type="term" value="F:acyltransferase activity, transferring groups other than amino-acyl groups"/>
    <property type="evidence" value="ECO:0007669"/>
    <property type="project" value="InterPro"/>
</dbReference>
<feature type="domain" description="N-acetyltransferase" evidence="1">
    <location>
        <begin position="13"/>
        <end position="173"/>
    </location>
</feature>
<reference evidence="2" key="2">
    <citation type="submission" date="2020-09" db="EMBL/GenBank/DDBJ databases">
        <authorList>
            <person name="Sun Q."/>
            <person name="Ohkuma M."/>
        </authorList>
    </citation>
    <scope>NUCLEOTIDE SEQUENCE</scope>
    <source>
        <strain evidence="2">JCM 3086</strain>
    </source>
</reference>
<reference evidence="2" key="1">
    <citation type="journal article" date="2014" name="Int. J. Syst. Evol. Microbiol.">
        <title>Complete genome sequence of Corynebacterium casei LMG S-19264T (=DSM 44701T), isolated from a smear-ripened cheese.</title>
        <authorList>
            <consortium name="US DOE Joint Genome Institute (JGI-PGF)"/>
            <person name="Walter F."/>
            <person name="Albersmeier A."/>
            <person name="Kalinowski J."/>
            <person name="Ruckert C."/>
        </authorList>
    </citation>
    <scope>NUCLEOTIDE SEQUENCE</scope>
    <source>
        <strain evidence="2">JCM 3086</strain>
    </source>
</reference>
<dbReference type="CDD" id="cd04301">
    <property type="entry name" value="NAT_SF"/>
    <property type="match status" value="1"/>
</dbReference>
<dbReference type="SUPFAM" id="SSF55729">
    <property type="entry name" value="Acyl-CoA N-acyltransferases (Nat)"/>
    <property type="match status" value="1"/>
</dbReference>
<dbReference type="EMBL" id="BMQA01000067">
    <property type="protein sequence ID" value="GGJ61332.1"/>
    <property type="molecule type" value="Genomic_DNA"/>
</dbReference>
<evidence type="ECO:0000313" key="2">
    <source>
        <dbReference type="EMBL" id="GGJ61332.1"/>
    </source>
</evidence>
<name>A0A917P4K4_9ACTN</name>
<gene>
    <name evidence="2" type="ORF">GCM10010121_084880</name>
</gene>
<dbReference type="PROSITE" id="PS51186">
    <property type="entry name" value="GNAT"/>
    <property type="match status" value="1"/>
</dbReference>
<keyword evidence="3" id="KW-1185">Reference proteome</keyword>
<dbReference type="Pfam" id="PF00583">
    <property type="entry name" value="Acetyltransf_1"/>
    <property type="match status" value="1"/>
</dbReference>
<dbReference type="Gene3D" id="3.40.630.30">
    <property type="match status" value="1"/>
</dbReference>
<dbReference type="AlphaFoldDB" id="A0A917P4K4"/>
<dbReference type="InterPro" id="IPR000182">
    <property type="entry name" value="GNAT_dom"/>
</dbReference>
<protein>
    <submittedName>
        <fullName evidence="2">N-acetyltransferase</fullName>
    </submittedName>
</protein>
<proteinExistence type="predicted"/>
<organism evidence="2 3">
    <name type="scientific">Streptomyces brasiliensis</name>
    <dbReference type="NCBI Taxonomy" id="1954"/>
    <lineage>
        <taxon>Bacteria</taxon>
        <taxon>Bacillati</taxon>
        <taxon>Actinomycetota</taxon>
        <taxon>Actinomycetes</taxon>
        <taxon>Kitasatosporales</taxon>
        <taxon>Streptomycetaceae</taxon>
        <taxon>Streptomyces</taxon>
    </lineage>
</organism>
<dbReference type="Proteomes" id="UP000657574">
    <property type="component" value="Unassembled WGS sequence"/>
</dbReference>
<sequence>MVPVLTRHMRHESRIVRIGPADTEQVILLHRRCSVATLWSRYHRAMGDPRSYLGGLLTRLDSVHLAVRHQDGRLVAVGHLMPDGDRAEAALLVEDLWQNQGLGTRLLRHLGGHAVGHGWRAVYGLVLPGDERILAMLRRTSIPVQRVEEEGVTTVWADTGDIADALPLRRGRSRQPTRAGDW</sequence>